<dbReference type="RefSeq" id="WP_148073814.1">
    <property type="nucleotide sequence ID" value="NZ_CP042913.1"/>
</dbReference>
<evidence type="ECO:0000256" key="6">
    <source>
        <dbReference type="ARBA" id="ARBA00022989"/>
    </source>
</evidence>
<name>A0A5B9QMQ9_9BACT</name>
<dbReference type="EMBL" id="CP042913">
    <property type="protein sequence ID" value="QEG35283.1"/>
    <property type="molecule type" value="Genomic_DNA"/>
</dbReference>
<keyword evidence="12" id="KW-1185">Reference proteome</keyword>
<sequence>MGLVKEFKEFAMKGNVVDLAVGIIIGGAFGKIVSSLVGDVIMPMVSALTGGTSFTDKFLWLGKGPKPDTLAVAKEMGGAYLGWGSFLQNVLDFVIVAAAIFAMIKVMNSLKKKEEAAPSVTPEDVVLLREIRDSLAKR</sequence>
<keyword evidence="6 10" id="KW-1133">Transmembrane helix</keyword>
<dbReference type="PANTHER" id="PTHR30266:SF2">
    <property type="entry name" value="LARGE-CONDUCTANCE MECHANOSENSITIVE CHANNEL"/>
    <property type="match status" value="1"/>
</dbReference>
<dbReference type="OrthoDB" id="9810350at2"/>
<dbReference type="NCBIfam" id="NF001843">
    <property type="entry name" value="PRK00567.1-4"/>
    <property type="match status" value="1"/>
</dbReference>
<keyword evidence="7 10" id="KW-0406">Ion transport</keyword>
<accession>A0A5B9QMQ9</accession>
<gene>
    <name evidence="10 11" type="primary">mscL</name>
    <name evidence="11" type="ORF">Pr1d_25790</name>
</gene>
<evidence type="ECO:0000256" key="4">
    <source>
        <dbReference type="ARBA" id="ARBA00022475"/>
    </source>
</evidence>
<keyword evidence="9 10" id="KW-0407">Ion channel</keyword>
<dbReference type="NCBIfam" id="NF010557">
    <property type="entry name" value="PRK13952.1"/>
    <property type="match status" value="1"/>
</dbReference>
<dbReference type="InterPro" id="IPR037673">
    <property type="entry name" value="MSC/AndL"/>
</dbReference>
<protein>
    <recommendedName>
        <fullName evidence="10">Large-conductance mechanosensitive channel</fullName>
    </recommendedName>
</protein>
<feature type="transmembrane region" description="Helical" evidence="10">
    <location>
        <begin position="16"/>
        <end position="37"/>
    </location>
</feature>
<evidence type="ECO:0000256" key="9">
    <source>
        <dbReference type="ARBA" id="ARBA00023303"/>
    </source>
</evidence>
<dbReference type="NCBIfam" id="TIGR00220">
    <property type="entry name" value="mscL"/>
    <property type="match status" value="1"/>
</dbReference>
<keyword evidence="8 10" id="KW-0472">Membrane</keyword>
<proteinExistence type="inferred from homology"/>
<keyword evidence="4 10" id="KW-1003">Cell membrane</keyword>
<dbReference type="PRINTS" id="PR01264">
    <property type="entry name" value="MECHCHANNEL"/>
</dbReference>
<dbReference type="Gene3D" id="1.10.1200.120">
    <property type="entry name" value="Large-conductance mechanosensitive channel, MscL, domain 1"/>
    <property type="match status" value="1"/>
</dbReference>
<evidence type="ECO:0000313" key="11">
    <source>
        <dbReference type="EMBL" id="QEG35283.1"/>
    </source>
</evidence>
<dbReference type="KEGG" id="bgok:Pr1d_25790"/>
<dbReference type="InterPro" id="IPR036019">
    <property type="entry name" value="MscL_channel"/>
</dbReference>
<keyword evidence="3 10" id="KW-0813">Transport</keyword>
<comment type="function">
    <text evidence="10">Channel that opens in response to stretch forces in the membrane lipid bilayer. May participate in the regulation of osmotic pressure changes within the cell.</text>
</comment>
<dbReference type="PROSITE" id="PS01327">
    <property type="entry name" value="MSCL"/>
    <property type="match status" value="1"/>
</dbReference>
<dbReference type="Proteomes" id="UP000323917">
    <property type="component" value="Chromosome"/>
</dbReference>
<evidence type="ECO:0000256" key="1">
    <source>
        <dbReference type="ARBA" id="ARBA00004651"/>
    </source>
</evidence>
<evidence type="ECO:0000313" key="12">
    <source>
        <dbReference type="Proteomes" id="UP000323917"/>
    </source>
</evidence>
<evidence type="ECO:0000256" key="3">
    <source>
        <dbReference type="ARBA" id="ARBA00022448"/>
    </source>
</evidence>
<dbReference type="AlphaFoldDB" id="A0A5B9QMQ9"/>
<organism evidence="11 12">
    <name type="scientific">Bythopirellula goksoeyrii</name>
    <dbReference type="NCBI Taxonomy" id="1400387"/>
    <lineage>
        <taxon>Bacteria</taxon>
        <taxon>Pseudomonadati</taxon>
        <taxon>Planctomycetota</taxon>
        <taxon>Planctomycetia</taxon>
        <taxon>Pirellulales</taxon>
        <taxon>Lacipirellulaceae</taxon>
        <taxon>Bythopirellula</taxon>
    </lineage>
</organism>
<evidence type="ECO:0000256" key="8">
    <source>
        <dbReference type="ARBA" id="ARBA00023136"/>
    </source>
</evidence>
<evidence type="ECO:0000256" key="10">
    <source>
        <dbReference type="HAMAP-Rule" id="MF_00115"/>
    </source>
</evidence>
<dbReference type="InterPro" id="IPR019823">
    <property type="entry name" value="Mechanosensitive_channel_CS"/>
</dbReference>
<feature type="transmembrane region" description="Helical" evidence="10">
    <location>
        <begin position="86"/>
        <end position="104"/>
    </location>
</feature>
<dbReference type="HAMAP" id="MF_00115">
    <property type="entry name" value="MscL"/>
    <property type="match status" value="1"/>
</dbReference>
<dbReference type="SUPFAM" id="SSF81330">
    <property type="entry name" value="Gated mechanosensitive channel"/>
    <property type="match status" value="1"/>
</dbReference>
<dbReference type="Pfam" id="PF01741">
    <property type="entry name" value="MscL"/>
    <property type="match status" value="1"/>
</dbReference>
<comment type="similarity">
    <text evidence="2 10">Belongs to the MscL family.</text>
</comment>
<evidence type="ECO:0000256" key="7">
    <source>
        <dbReference type="ARBA" id="ARBA00023065"/>
    </source>
</evidence>
<dbReference type="PANTHER" id="PTHR30266">
    <property type="entry name" value="MECHANOSENSITIVE CHANNEL MSCL"/>
    <property type="match status" value="1"/>
</dbReference>
<dbReference type="GO" id="GO:0008381">
    <property type="term" value="F:mechanosensitive monoatomic ion channel activity"/>
    <property type="evidence" value="ECO:0007669"/>
    <property type="project" value="UniProtKB-UniRule"/>
</dbReference>
<reference evidence="11 12" key="1">
    <citation type="submission" date="2019-08" db="EMBL/GenBank/DDBJ databases">
        <title>Deep-cultivation of Planctomycetes and their phenomic and genomic characterization uncovers novel biology.</title>
        <authorList>
            <person name="Wiegand S."/>
            <person name="Jogler M."/>
            <person name="Boedeker C."/>
            <person name="Pinto D."/>
            <person name="Vollmers J."/>
            <person name="Rivas-Marin E."/>
            <person name="Kohn T."/>
            <person name="Peeters S.H."/>
            <person name="Heuer A."/>
            <person name="Rast P."/>
            <person name="Oberbeckmann S."/>
            <person name="Bunk B."/>
            <person name="Jeske O."/>
            <person name="Meyerdierks A."/>
            <person name="Storesund J.E."/>
            <person name="Kallscheuer N."/>
            <person name="Luecker S."/>
            <person name="Lage O.M."/>
            <person name="Pohl T."/>
            <person name="Merkel B.J."/>
            <person name="Hornburger P."/>
            <person name="Mueller R.-W."/>
            <person name="Bruemmer F."/>
            <person name="Labrenz M."/>
            <person name="Spormann A.M."/>
            <person name="Op den Camp H."/>
            <person name="Overmann J."/>
            <person name="Amann R."/>
            <person name="Jetten M.S.M."/>
            <person name="Mascher T."/>
            <person name="Medema M.H."/>
            <person name="Devos D.P."/>
            <person name="Kaster A.-K."/>
            <person name="Ovreas L."/>
            <person name="Rohde M."/>
            <person name="Galperin M.Y."/>
            <person name="Jogler C."/>
        </authorList>
    </citation>
    <scope>NUCLEOTIDE SEQUENCE [LARGE SCALE GENOMIC DNA]</scope>
    <source>
        <strain evidence="11 12">Pr1d</strain>
    </source>
</reference>
<evidence type="ECO:0000256" key="5">
    <source>
        <dbReference type="ARBA" id="ARBA00022692"/>
    </source>
</evidence>
<keyword evidence="5 10" id="KW-0812">Transmembrane</keyword>
<dbReference type="InterPro" id="IPR001185">
    <property type="entry name" value="MS_channel"/>
</dbReference>
<comment type="subunit">
    <text evidence="10">Homopentamer.</text>
</comment>
<comment type="subcellular location">
    <subcellularLocation>
        <location evidence="1 10">Cell membrane</location>
        <topology evidence="1 10">Multi-pass membrane protein</topology>
    </subcellularLocation>
</comment>
<dbReference type="GO" id="GO:0005886">
    <property type="term" value="C:plasma membrane"/>
    <property type="evidence" value="ECO:0007669"/>
    <property type="project" value="UniProtKB-SubCell"/>
</dbReference>
<evidence type="ECO:0000256" key="2">
    <source>
        <dbReference type="ARBA" id="ARBA00007254"/>
    </source>
</evidence>